<feature type="non-terminal residue" evidence="4">
    <location>
        <position position="1"/>
    </location>
</feature>
<gene>
    <name evidence="4" type="ORF">PENTCL1PPCAC_1222</name>
</gene>
<name>A0AAV5S7U6_9BILA</name>
<dbReference type="InterPro" id="IPR052499">
    <property type="entry name" value="C.elegans_NHRs"/>
</dbReference>
<accession>A0AAV5S7U6</accession>
<dbReference type="Proteomes" id="UP001432027">
    <property type="component" value="Unassembled WGS sequence"/>
</dbReference>
<feature type="non-terminal residue" evidence="4">
    <location>
        <position position="124"/>
    </location>
</feature>
<evidence type="ECO:0000256" key="2">
    <source>
        <dbReference type="ARBA" id="ARBA00023163"/>
    </source>
</evidence>
<protein>
    <submittedName>
        <fullName evidence="4">Uncharacterized protein</fullName>
    </submittedName>
</protein>
<dbReference type="AlphaFoldDB" id="A0AAV5S7U6"/>
<dbReference type="EMBL" id="BTSX01000001">
    <property type="protein sequence ID" value="GMS79047.1"/>
    <property type="molecule type" value="Genomic_DNA"/>
</dbReference>
<organism evidence="4 5">
    <name type="scientific">Pristionchus entomophagus</name>
    <dbReference type="NCBI Taxonomy" id="358040"/>
    <lineage>
        <taxon>Eukaryota</taxon>
        <taxon>Metazoa</taxon>
        <taxon>Ecdysozoa</taxon>
        <taxon>Nematoda</taxon>
        <taxon>Chromadorea</taxon>
        <taxon>Rhabditida</taxon>
        <taxon>Rhabditina</taxon>
        <taxon>Diplogasteromorpha</taxon>
        <taxon>Diplogasteroidea</taxon>
        <taxon>Neodiplogasteridae</taxon>
        <taxon>Pristionchus</taxon>
    </lineage>
</organism>
<keyword evidence="2" id="KW-0804">Transcription</keyword>
<dbReference type="InterPro" id="IPR035500">
    <property type="entry name" value="NHR-like_dom_sf"/>
</dbReference>
<proteinExistence type="predicted"/>
<keyword evidence="5" id="KW-1185">Reference proteome</keyword>
<evidence type="ECO:0000256" key="3">
    <source>
        <dbReference type="ARBA" id="ARBA00023170"/>
    </source>
</evidence>
<reference evidence="4" key="1">
    <citation type="submission" date="2023-10" db="EMBL/GenBank/DDBJ databases">
        <title>Genome assembly of Pristionchus species.</title>
        <authorList>
            <person name="Yoshida K."/>
            <person name="Sommer R.J."/>
        </authorList>
    </citation>
    <scope>NUCLEOTIDE SEQUENCE</scope>
    <source>
        <strain evidence="4">RS0144</strain>
    </source>
</reference>
<sequence>YCDLMHATPEALEMDENDQIIMARKNFHTFFFLIMALWSQTSNKPGICLSNGAYFPTLKEEQQYPDVNDCAGRCVDYLNQPIRALALTEVEQAVVAYLSCFIDDVPTLSVPGCKKYSAIRDRLI</sequence>
<comment type="caution">
    <text evidence="4">The sequence shown here is derived from an EMBL/GenBank/DDBJ whole genome shotgun (WGS) entry which is preliminary data.</text>
</comment>
<keyword evidence="1" id="KW-0805">Transcription regulation</keyword>
<dbReference type="PANTHER" id="PTHR47630:SF4">
    <property type="entry name" value="NUCLEAR HORMONE RECEPTOR FAMILY MEMBER NHR-62"/>
    <property type="match status" value="1"/>
</dbReference>
<keyword evidence="3" id="KW-0675">Receptor</keyword>
<dbReference type="SUPFAM" id="SSF48508">
    <property type="entry name" value="Nuclear receptor ligand-binding domain"/>
    <property type="match status" value="1"/>
</dbReference>
<dbReference type="Gene3D" id="1.10.565.10">
    <property type="entry name" value="Retinoid X Receptor"/>
    <property type="match status" value="1"/>
</dbReference>
<evidence type="ECO:0000313" key="4">
    <source>
        <dbReference type="EMBL" id="GMS79047.1"/>
    </source>
</evidence>
<evidence type="ECO:0000313" key="5">
    <source>
        <dbReference type="Proteomes" id="UP001432027"/>
    </source>
</evidence>
<evidence type="ECO:0000256" key="1">
    <source>
        <dbReference type="ARBA" id="ARBA00023015"/>
    </source>
</evidence>
<dbReference type="PANTHER" id="PTHR47630">
    <property type="entry name" value="NUCLEAR HORMONE RECEPTOR FAMILY-RELATED-RELATED"/>
    <property type="match status" value="1"/>
</dbReference>